<evidence type="ECO:0000259" key="3">
    <source>
        <dbReference type="PROSITE" id="PS50222"/>
    </source>
</evidence>
<dbReference type="GO" id="GO:0005509">
    <property type="term" value="F:calcium ion binding"/>
    <property type="evidence" value="ECO:0007669"/>
    <property type="project" value="InterPro"/>
</dbReference>
<dbReference type="AlphaFoldDB" id="A0A813IPQ3"/>
<feature type="non-terminal residue" evidence="4">
    <location>
        <position position="1"/>
    </location>
</feature>
<dbReference type="EMBL" id="CAJNNW010012569">
    <property type="protein sequence ID" value="CAE8654427.1"/>
    <property type="molecule type" value="Genomic_DNA"/>
</dbReference>
<evidence type="ECO:0000259" key="2">
    <source>
        <dbReference type="PROSITE" id="PS50031"/>
    </source>
</evidence>
<dbReference type="GO" id="GO:0005737">
    <property type="term" value="C:cytoplasm"/>
    <property type="evidence" value="ECO:0007669"/>
    <property type="project" value="TreeGrafter"/>
</dbReference>
<dbReference type="PROSITE" id="PS50031">
    <property type="entry name" value="EH"/>
    <property type="match status" value="2"/>
</dbReference>
<dbReference type="GO" id="GO:0016197">
    <property type="term" value="P:endosomal transport"/>
    <property type="evidence" value="ECO:0007669"/>
    <property type="project" value="TreeGrafter"/>
</dbReference>
<feature type="domain" description="EH" evidence="2">
    <location>
        <begin position="109"/>
        <end position="175"/>
    </location>
</feature>
<proteinExistence type="predicted"/>
<gene>
    <name evidence="4" type="ORF">PGLA2088_LOCUS11005</name>
</gene>
<dbReference type="InterPro" id="IPR000261">
    <property type="entry name" value="EH_dom"/>
</dbReference>
<name>A0A813IPQ3_POLGL</name>
<feature type="compositionally biased region" description="Basic and acidic residues" evidence="1">
    <location>
        <begin position="99"/>
        <end position="109"/>
    </location>
</feature>
<dbReference type="InterPro" id="IPR011992">
    <property type="entry name" value="EF-hand-dom_pair"/>
</dbReference>
<organism evidence="4 5">
    <name type="scientific">Polarella glacialis</name>
    <name type="common">Dinoflagellate</name>
    <dbReference type="NCBI Taxonomy" id="89957"/>
    <lineage>
        <taxon>Eukaryota</taxon>
        <taxon>Sar</taxon>
        <taxon>Alveolata</taxon>
        <taxon>Dinophyceae</taxon>
        <taxon>Suessiales</taxon>
        <taxon>Suessiaceae</taxon>
        <taxon>Polarella</taxon>
    </lineage>
</organism>
<dbReference type="InterPro" id="IPR002048">
    <property type="entry name" value="EF_hand_dom"/>
</dbReference>
<dbReference type="CDD" id="cd00052">
    <property type="entry name" value="EH"/>
    <property type="match status" value="1"/>
</dbReference>
<dbReference type="Gene3D" id="1.10.238.10">
    <property type="entry name" value="EF-hand"/>
    <property type="match status" value="2"/>
</dbReference>
<dbReference type="GO" id="GO:0005886">
    <property type="term" value="C:plasma membrane"/>
    <property type="evidence" value="ECO:0007669"/>
    <property type="project" value="TreeGrafter"/>
</dbReference>
<feature type="domain" description="EH" evidence="2">
    <location>
        <begin position="1"/>
        <end position="69"/>
    </location>
</feature>
<dbReference type="SMART" id="SM00027">
    <property type="entry name" value="EH"/>
    <property type="match status" value="1"/>
</dbReference>
<reference evidence="4" key="1">
    <citation type="submission" date="2021-02" db="EMBL/GenBank/DDBJ databases">
        <authorList>
            <person name="Dougan E. K."/>
            <person name="Rhodes N."/>
            <person name="Thang M."/>
            <person name="Chan C."/>
        </authorList>
    </citation>
    <scope>NUCLEOTIDE SEQUENCE</scope>
</reference>
<evidence type="ECO:0000256" key="1">
    <source>
        <dbReference type="SAM" id="MobiDB-lite"/>
    </source>
</evidence>
<feature type="compositionally biased region" description="Low complexity" evidence="1">
    <location>
        <begin position="76"/>
        <end position="96"/>
    </location>
</feature>
<accession>A0A813IPQ3</accession>
<dbReference type="Proteomes" id="UP000626109">
    <property type="component" value="Unassembled WGS sequence"/>
</dbReference>
<dbReference type="SUPFAM" id="SSF47473">
    <property type="entry name" value="EF-hand"/>
    <property type="match status" value="2"/>
</dbReference>
<feature type="domain" description="EF-hand" evidence="3">
    <location>
        <begin position="143"/>
        <end position="175"/>
    </location>
</feature>
<dbReference type="GO" id="GO:0006897">
    <property type="term" value="P:endocytosis"/>
    <property type="evidence" value="ECO:0007669"/>
    <property type="project" value="TreeGrafter"/>
</dbReference>
<evidence type="ECO:0000313" key="5">
    <source>
        <dbReference type="Proteomes" id="UP000626109"/>
    </source>
</evidence>
<dbReference type="PANTHER" id="PTHR11216">
    <property type="entry name" value="EH DOMAIN"/>
    <property type="match status" value="1"/>
</dbReference>
<sequence length="175" mass="18881">SGRLQGIQAADFLSRSGLSREVLKEIWRLADSASEGSLDADGFSIALRLVAHAQACGDVSQELLHQEPPGPPRLEGPPLYTMPSSTPSASSRARSPLPGEDRGAPTPRDLRKYGRLFCRSAGSSQHARLTAAEAQQLLGASGLEGDQLAAIWDFSDVDRDECLSWHEFVVAMHFI</sequence>
<evidence type="ECO:0008006" key="6">
    <source>
        <dbReference type="Google" id="ProtNLM"/>
    </source>
</evidence>
<dbReference type="PROSITE" id="PS50222">
    <property type="entry name" value="EF_HAND_2"/>
    <property type="match status" value="1"/>
</dbReference>
<evidence type="ECO:0000313" key="4">
    <source>
        <dbReference type="EMBL" id="CAE8654427.1"/>
    </source>
</evidence>
<feature type="region of interest" description="Disordered" evidence="1">
    <location>
        <begin position="63"/>
        <end position="109"/>
    </location>
</feature>
<feature type="non-terminal residue" evidence="4">
    <location>
        <position position="175"/>
    </location>
</feature>
<comment type="caution">
    <text evidence="4">The sequence shown here is derived from an EMBL/GenBank/DDBJ whole genome shotgun (WGS) entry which is preliminary data.</text>
</comment>
<dbReference type="Pfam" id="PF12763">
    <property type="entry name" value="EH"/>
    <property type="match status" value="2"/>
</dbReference>
<protein>
    <recommendedName>
        <fullName evidence="6">Calmodulin</fullName>
    </recommendedName>
</protein>